<dbReference type="RefSeq" id="YP_010359727.1">
    <property type="nucleotide sequence ID" value="NC_062776.1"/>
</dbReference>
<reference evidence="1 2" key="1">
    <citation type="submission" date="2021-04" db="EMBL/GenBank/DDBJ databases">
        <authorList>
            <person name="Shkoporov A.N."/>
            <person name="Stockdale S.R."/>
            <person name="Guerin E."/>
            <person name="Ross R.P."/>
            <person name="Hill C."/>
        </authorList>
    </citation>
    <scope>NUCLEOTIDE SEQUENCE [LARGE SCALE GENOMIC DNA]</scope>
    <source>
        <strain evidence="2">cr9_1</strain>
    </source>
</reference>
<dbReference type="Proteomes" id="UP000827813">
    <property type="component" value="Segment"/>
</dbReference>
<accession>A0AAE7S1S0</accession>
<dbReference type="InterPro" id="IPR017686">
    <property type="entry name" value="Phg/plasmid-like_prot"/>
</dbReference>
<name>A0AAE7S1S0_9CAUD</name>
<evidence type="ECO:0000313" key="1">
    <source>
        <dbReference type="EMBL" id="QWM90155.1"/>
    </source>
</evidence>
<dbReference type="GeneID" id="75691249"/>
<dbReference type="NCBIfam" id="TIGR03299">
    <property type="entry name" value="LGT_TIGR03299"/>
    <property type="match status" value="1"/>
</dbReference>
<organism evidence="1 2">
    <name type="scientific">uncultured phage cr9_1</name>
    <dbReference type="NCBI Taxonomy" id="2986400"/>
    <lineage>
        <taxon>Viruses</taxon>
        <taxon>Duplodnaviria</taxon>
        <taxon>Heunggongvirae</taxon>
        <taxon>Uroviricota</taxon>
        <taxon>Caudoviricetes</taxon>
        <taxon>Crassvirales</taxon>
        <taxon>Intestiviridae</taxon>
        <taxon>Crudevirinae</taxon>
        <taxon>Dabirmavirus</taxon>
        <taxon>Dabirmavirus hominis</taxon>
    </lineage>
</organism>
<gene>
    <name evidence="1" type="primary">gp_23088</name>
</gene>
<protein>
    <submittedName>
        <fullName evidence="1">Uncharacterized protein</fullName>
    </submittedName>
</protein>
<evidence type="ECO:0000313" key="2">
    <source>
        <dbReference type="Proteomes" id="UP000827813"/>
    </source>
</evidence>
<sequence>MSRYIIKGVPFRTKGAVNVEDCTTSEEVIKKAGLDWSVDKCYIYAAMLSNGNVECPIQDSFNEDGVDYAPIDNTYGIYRTDKNIPLGIVKGRYTTVQNIDAFKFFDKAIGKNKAIWQTAGAFGYGQRIFVSAKLPNNIFVKDDVVDNYLVFTTSHDGSTGVKILLTPIRVVCENTLNAAIRNAESYVSFRHTKSVHDNIDIADEILGITKSKINFLNEVYNHMYKSTIKDEEVQSFFGKVVFTDDEYSRIYQTGHNIQQVIMRDFSAINDAEISMKKVNVVAEMNNYYYSGIGQKEIINTKWGAYNAVTGYYSNIDNSNGLKRMDSILYGSKAKKIELAGNILMNM</sequence>
<dbReference type="Pfam" id="PF06067">
    <property type="entry name" value="DUF932"/>
    <property type="match status" value="1"/>
</dbReference>
<proteinExistence type="predicted"/>
<dbReference type="InterPro" id="IPR026325">
    <property type="entry name" value="DUF932"/>
</dbReference>
<dbReference type="KEGG" id="vg:75691249"/>
<dbReference type="EMBL" id="MZ130486">
    <property type="protein sequence ID" value="QWM90155.1"/>
    <property type="molecule type" value="Genomic_DNA"/>
</dbReference>
<keyword evidence="2" id="KW-1185">Reference proteome</keyword>